<organism evidence="1 2">
    <name type="scientific">Diversispora epigaea</name>
    <dbReference type="NCBI Taxonomy" id="1348612"/>
    <lineage>
        <taxon>Eukaryota</taxon>
        <taxon>Fungi</taxon>
        <taxon>Fungi incertae sedis</taxon>
        <taxon>Mucoromycota</taxon>
        <taxon>Glomeromycotina</taxon>
        <taxon>Glomeromycetes</taxon>
        <taxon>Diversisporales</taxon>
        <taxon>Diversisporaceae</taxon>
        <taxon>Diversispora</taxon>
    </lineage>
</organism>
<evidence type="ECO:0000313" key="1">
    <source>
        <dbReference type="EMBL" id="RHZ82241.1"/>
    </source>
</evidence>
<comment type="caution">
    <text evidence="1">The sequence shown here is derived from an EMBL/GenBank/DDBJ whole genome shotgun (WGS) entry which is preliminary data.</text>
</comment>
<gene>
    <name evidence="1" type="ORF">Glove_110g122</name>
</gene>
<dbReference type="Proteomes" id="UP000266861">
    <property type="component" value="Unassembled WGS sequence"/>
</dbReference>
<reference evidence="1 2" key="1">
    <citation type="submission" date="2018-08" db="EMBL/GenBank/DDBJ databases">
        <title>Genome and evolution of the arbuscular mycorrhizal fungus Diversispora epigaea (formerly Glomus versiforme) and its bacterial endosymbionts.</title>
        <authorList>
            <person name="Sun X."/>
            <person name="Fei Z."/>
            <person name="Harrison M."/>
        </authorList>
    </citation>
    <scope>NUCLEOTIDE SEQUENCE [LARGE SCALE GENOMIC DNA]</scope>
    <source>
        <strain evidence="1 2">IT104</strain>
    </source>
</reference>
<dbReference type="AlphaFoldDB" id="A0A397J240"/>
<evidence type="ECO:0000313" key="2">
    <source>
        <dbReference type="Proteomes" id="UP000266861"/>
    </source>
</evidence>
<name>A0A397J240_9GLOM</name>
<dbReference type="EMBL" id="PQFF01000103">
    <property type="protein sequence ID" value="RHZ82241.1"/>
    <property type="molecule type" value="Genomic_DNA"/>
</dbReference>
<accession>A0A397J240</accession>
<protein>
    <submittedName>
        <fullName evidence="1">Uncharacterized protein</fullName>
    </submittedName>
</protein>
<sequence>MECILQKELPYIQNTDNYNMIAIWKTSSQIRKIYKNLFERILNFKIIYIDQQIKNGESLYREVNHLTKNEDEDDENNETFINKEE</sequence>
<keyword evidence="2" id="KW-1185">Reference proteome</keyword>
<proteinExistence type="predicted"/>